<evidence type="ECO:0000313" key="4">
    <source>
        <dbReference type="Proteomes" id="UP000265618"/>
    </source>
</evidence>
<dbReference type="Gene3D" id="2.170.150.10">
    <property type="entry name" value="Metal Binding Protein, Guanine Nucleotide Exchange Factor, Chain A"/>
    <property type="match status" value="1"/>
</dbReference>
<dbReference type="InterPro" id="IPR011323">
    <property type="entry name" value="Mss4/transl-control_tumour"/>
</dbReference>
<dbReference type="InterPro" id="IPR011057">
    <property type="entry name" value="Mss4-like_sf"/>
</dbReference>
<dbReference type="InterPro" id="IPR018105">
    <property type="entry name" value="Translational_control_tumour_p"/>
</dbReference>
<gene>
    <name evidence="3" type="ORF">KIPB_003350</name>
</gene>
<evidence type="ECO:0000313" key="3">
    <source>
        <dbReference type="EMBL" id="GIQ82249.1"/>
    </source>
</evidence>
<dbReference type="GO" id="GO:0005509">
    <property type="term" value="F:calcium ion binding"/>
    <property type="evidence" value="ECO:0007669"/>
    <property type="project" value="TreeGrafter"/>
</dbReference>
<dbReference type="PANTHER" id="PTHR11991:SF0">
    <property type="entry name" value="TRANSLATIONALLY-CONTROLLED TUMOR PROTEIN"/>
    <property type="match status" value="1"/>
</dbReference>
<dbReference type="OrthoDB" id="10248936at2759"/>
<dbReference type="Proteomes" id="UP000265618">
    <property type="component" value="Unassembled WGS sequence"/>
</dbReference>
<sequence length="153" mass="17567">MKVYKCAFTDEELCSDSMPATIEYNGLIMKVPAKFVTAEDADEDDPNPEQVLDVVMYYNLNETTYTKKTYRGHLKSFFAKVCARLEEKGGDLTVDAFKKDSMVFVKEILATFDEWQFYTGAGFDDSGVIVLSKWVGEECFFYYWLPAIVEQKC</sequence>
<proteinExistence type="inferred from homology"/>
<dbReference type="InterPro" id="IPR034737">
    <property type="entry name" value="TCTP"/>
</dbReference>
<dbReference type="GO" id="GO:0005737">
    <property type="term" value="C:cytoplasm"/>
    <property type="evidence" value="ECO:0007669"/>
    <property type="project" value="TreeGrafter"/>
</dbReference>
<dbReference type="Pfam" id="PF00838">
    <property type="entry name" value="TCTP"/>
    <property type="match status" value="1"/>
</dbReference>
<name>A0A9K3CV99_9EUKA</name>
<keyword evidence="4" id="KW-1185">Reference proteome</keyword>
<organism evidence="3 4">
    <name type="scientific">Kipferlia bialata</name>
    <dbReference type="NCBI Taxonomy" id="797122"/>
    <lineage>
        <taxon>Eukaryota</taxon>
        <taxon>Metamonada</taxon>
        <taxon>Carpediemonas-like organisms</taxon>
        <taxon>Kipferlia</taxon>
    </lineage>
</organism>
<dbReference type="PANTHER" id="PTHR11991">
    <property type="entry name" value="TRANSLATIONALLY CONTROLLED TUMOR PROTEIN-RELATED"/>
    <property type="match status" value="1"/>
</dbReference>
<feature type="domain" description="TCTP" evidence="2">
    <location>
        <begin position="1"/>
        <end position="153"/>
    </location>
</feature>
<dbReference type="AlphaFoldDB" id="A0A9K3CV99"/>
<comment type="caution">
    <text evidence="3">The sequence shown here is derived from an EMBL/GenBank/DDBJ whole genome shotgun (WGS) entry which is preliminary data.</text>
</comment>
<accession>A0A9K3CV99</accession>
<evidence type="ECO:0000256" key="1">
    <source>
        <dbReference type="PROSITE-ProRule" id="PRU01133"/>
    </source>
</evidence>
<dbReference type="EMBL" id="BDIP01000635">
    <property type="protein sequence ID" value="GIQ82249.1"/>
    <property type="molecule type" value="Genomic_DNA"/>
</dbReference>
<dbReference type="SUPFAM" id="SSF51316">
    <property type="entry name" value="Mss4-like"/>
    <property type="match status" value="1"/>
</dbReference>
<reference evidence="3 4" key="1">
    <citation type="journal article" date="2018" name="PLoS ONE">
        <title>The draft genome of Kipferlia bialata reveals reductive genome evolution in fornicate parasites.</title>
        <authorList>
            <person name="Tanifuji G."/>
            <person name="Takabayashi S."/>
            <person name="Kume K."/>
            <person name="Takagi M."/>
            <person name="Nakayama T."/>
            <person name="Kamikawa R."/>
            <person name="Inagaki Y."/>
            <person name="Hashimoto T."/>
        </authorList>
    </citation>
    <scope>NUCLEOTIDE SEQUENCE [LARGE SCALE GENOMIC DNA]</scope>
    <source>
        <strain evidence="3">NY0173</strain>
    </source>
</reference>
<protein>
    <submittedName>
        <fullName evidence="3">Translationally controlled tumour protein</fullName>
    </submittedName>
</protein>
<dbReference type="PROSITE" id="PS51797">
    <property type="entry name" value="TCTP_3"/>
    <property type="match status" value="1"/>
</dbReference>
<evidence type="ECO:0000259" key="2">
    <source>
        <dbReference type="PROSITE" id="PS51797"/>
    </source>
</evidence>
<comment type="similarity">
    <text evidence="1">Belongs to the TCTP family.</text>
</comment>